<evidence type="ECO:0008006" key="5">
    <source>
        <dbReference type="Google" id="ProtNLM"/>
    </source>
</evidence>
<dbReference type="GO" id="GO:0006631">
    <property type="term" value="P:fatty acid metabolic process"/>
    <property type="evidence" value="ECO:0007669"/>
    <property type="project" value="TreeGrafter"/>
</dbReference>
<feature type="domain" description="AMP-dependent synthetase/ligase" evidence="1">
    <location>
        <begin position="145"/>
        <end position="454"/>
    </location>
</feature>
<dbReference type="InterPro" id="IPR042099">
    <property type="entry name" value="ANL_N_sf"/>
</dbReference>
<dbReference type="OMA" id="YFCGRAN"/>
<dbReference type="InterPro" id="IPR045851">
    <property type="entry name" value="AMP-bd_C_sf"/>
</dbReference>
<dbReference type="Gene3D" id="3.30.300.30">
    <property type="match status" value="1"/>
</dbReference>
<dbReference type="PANTHER" id="PTHR43201:SF32">
    <property type="entry name" value="2-SUCCINYLBENZOATE--COA LIGASE, CHLOROPLASTIC_PEROXISOMAL"/>
    <property type="match status" value="1"/>
</dbReference>
<reference evidence="3 4" key="1">
    <citation type="journal article" date="2012" name="Genome Biol.">
        <title>Genome and low-iron response of an oceanic diatom adapted to chronic iron limitation.</title>
        <authorList>
            <person name="Lommer M."/>
            <person name="Specht M."/>
            <person name="Roy A.S."/>
            <person name="Kraemer L."/>
            <person name="Andreson R."/>
            <person name="Gutowska M.A."/>
            <person name="Wolf J."/>
            <person name="Bergner S.V."/>
            <person name="Schilhabel M.B."/>
            <person name="Klostermeier U.C."/>
            <person name="Beiko R.G."/>
            <person name="Rosenstiel P."/>
            <person name="Hippler M."/>
            <person name="Laroche J."/>
        </authorList>
    </citation>
    <scope>NUCLEOTIDE SEQUENCE [LARGE SCALE GENOMIC DNA]</scope>
    <source>
        <strain evidence="3 4">CCMP1005</strain>
    </source>
</reference>
<dbReference type="CDD" id="cd04433">
    <property type="entry name" value="AFD_class_I"/>
    <property type="match status" value="1"/>
</dbReference>
<dbReference type="SUPFAM" id="SSF56801">
    <property type="entry name" value="Acetyl-CoA synthetase-like"/>
    <property type="match status" value="1"/>
</dbReference>
<dbReference type="Pfam" id="PF00501">
    <property type="entry name" value="AMP-binding"/>
    <property type="match status" value="1"/>
</dbReference>
<dbReference type="Gene3D" id="3.40.50.12780">
    <property type="entry name" value="N-terminal domain of ligase-like"/>
    <property type="match status" value="1"/>
</dbReference>
<dbReference type="InterPro" id="IPR000873">
    <property type="entry name" value="AMP-dep_synth/lig_dom"/>
</dbReference>
<protein>
    <recommendedName>
        <fullName evidence="5">AMP-dependent synthetase/ligase domain-containing protein</fullName>
    </recommendedName>
</protein>
<dbReference type="EMBL" id="AGNL01036497">
    <property type="protein sequence ID" value="EJK54032.1"/>
    <property type="molecule type" value="Genomic_DNA"/>
</dbReference>
<evidence type="ECO:0000313" key="3">
    <source>
        <dbReference type="EMBL" id="EJK54032.1"/>
    </source>
</evidence>
<gene>
    <name evidence="3" type="ORF">THAOC_26417</name>
</gene>
<keyword evidence="4" id="KW-1185">Reference proteome</keyword>
<sequence length="611" mass="66727">MSSARTTITDHLNQCHTSPLVHLQSFKSEFTLPSSSDLSLSYRQSFQAVIRHQLWLRDRTAEYAGLAASACDVDDVAVAYPADNSPDLFLSLLACMSLTVRPHNNDIGDGDTAKVRVLPAMINTRWTPTEIERAIGTTDGMHTCNEVESLTLLVYGRGYEQRANDTVGLLRIKGEKCIALQLEEFSFDYASPRGLQECSRSEVVEGATSREVSLSNEDAVILFTSGTSSPRGAKGVRLSHRSLYVQALAKTQSPCQYDTHTKVVATTVPLFHVGGLSSALGVMLGGGSLMFPPATGKGFQPSSILKSIADDESTRSANTLVVVPAMLHALIEYTKQQSPVFPNVRLILVGGQSIAGNVYINTRRMFPNARIVQTYACTEAGSSITFEDLGFATNGSSGGTPPNNNSVSGTSCVGYPPIHIQVEIFDQKSRHMPLRNGEMGIIGTRGPHTMSGYWSRGENNATFLSEADWMLTNDLGMKDPQSGKLYFCGRANDVIRTGGESVLANDVEAILMQHDDIIECAVFALPDEQFGECVCAALVLKQGTRSEMEDASDLLQRIRKHCSRHHLSGFKRPRKVFLFTPALPRNSSGKILKHEIQRKTLAESVMQRSRL</sequence>
<dbReference type="Proteomes" id="UP000266841">
    <property type="component" value="Unassembled WGS sequence"/>
</dbReference>
<dbReference type="AlphaFoldDB" id="K0S557"/>
<comment type="caution">
    <text evidence="3">The sequence shown here is derived from an EMBL/GenBank/DDBJ whole genome shotgun (WGS) entry which is preliminary data.</text>
</comment>
<dbReference type="eggNOG" id="KOG1177">
    <property type="taxonomic scope" value="Eukaryota"/>
</dbReference>
<proteinExistence type="predicted"/>
<dbReference type="Pfam" id="PF13193">
    <property type="entry name" value="AMP-binding_C"/>
    <property type="match status" value="1"/>
</dbReference>
<evidence type="ECO:0000259" key="1">
    <source>
        <dbReference type="Pfam" id="PF00501"/>
    </source>
</evidence>
<dbReference type="OrthoDB" id="16262at2759"/>
<evidence type="ECO:0000313" key="4">
    <source>
        <dbReference type="Proteomes" id="UP000266841"/>
    </source>
</evidence>
<feature type="domain" description="AMP-binding enzyme C-terminal" evidence="2">
    <location>
        <begin position="507"/>
        <end position="590"/>
    </location>
</feature>
<accession>K0S557</accession>
<dbReference type="PANTHER" id="PTHR43201">
    <property type="entry name" value="ACYL-COA SYNTHETASE"/>
    <property type="match status" value="1"/>
</dbReference>
<dbReference type="GO" id="GO:0031956">
    <property type="term" value="F:medium-chain fatty acid-CoA ligase activity"/>
    <property type="evidence" value="ECO:0007669"/>
    <property type="project" value="TreeGrafter"/>
</dbReference>
<dbReference type="InterPro" id="IPR025110">
    <property type="entry name" value="AMP-bd_C"/>
</dbReference>
<organism evidence="3 4">
    <name type="scientific">Thalassiosira oceanica</name>
    <name type="common">Marine diatom</name>
    <dbReference type="NCBI Taxonomy" id="159749"/>
    <lineage>
        <taxon>Eukaryota</taxon>
        <taxon>Sar</taxon>
        <taxon>Stramenopiles</taxon>
        <taxon>Ochrophyta</taxon>
        <taxon>Bacillariophyta</taxon>
        <taxon>Coscinodiscophyceae</taxon>
        <taxon>Thalassiosirophycidae</taxon>
        <taxon>Thalassiosirales</taxon>
        <taxon>Thalassiosiraceae</taxon>
        <taxon>Thalassiosira</taxon>
    </lineage>
</organism>
<evidence type="ECO:0000259" key="2">
    <source>
        <dbReference type="Pfam" id="PF13193"/>
    </source>
</evidence>
<name>K0S557_THAOC</name>